<dbReference type="GO" id="GO:0016787">
    <property type="term" value="F:hydrolase activity"/>
    <property type="evidence" value="ECO:0007669"/>
    <property type="project" value="UniProtKB-KW"/>
</dbReference>
<dbReference type="Gene3D" id="3.40.350.10">
    <property type="entry name" value="Creatinase/prolidase N-terminal domain"/>
    <property type="match status" value="2"/>
</dbReference>
<dbReference type="OrthoDB" id="9995434at2759"/>
<evidence type="ECO:0000256" key="1">
    <source>
        <dbReference type="ARBA" id="ARBA00001936"/>
    </source>
</evidence>
<comment type="caution">
    <text evidence="9">The sequence shown here is derived from an EMBL/GenBank/DDBJ whole genome shotgun (WGS) entry which is preliminary data.</text>
</comment>
<accession>A0A9P6CAY9</accession>
<reference evidence="9" key="1">
    <citation type="submission" date="2020-11" db="EMBL/GenBank/DDBJ databases">
        <authorList>
            <consortium name="DOE Joint Genome Institute"/>
            <person name="Ahrendt S."/>
            <person name="Riley R."/>
            <person name="Andreopoulos W."/>
            <person name="Labutti K."/>
            <person name="Pangilinan J."/>
            <person name="Ruiz-Duenas F.J."/>
            <person name="Barrasa J.M."/>
            <person name="Sanchez-Garcia M."/>
            <person name="Camarero S."/>
            <person name="Miyauchi S."/>
            <person name="Serrano A."/>
            <person name="Linde D."/>
            <person name="Babiker R."/>
            <person name="Drula E."/>
            <person name="Ayuso-Fernandez I."/>
            <person name="Pacheco R."/>
            <person name="Padilla G."/>
            <person name="Ferreira P."/>
            <person name="Barriuso J."/>
            <person name="Kellner H."/>
            <person name="Castanera R."/>
            <person name="Alfaro M."/>
            <person name="Ramirez L."/>
            <person name="Pisabarro A.G."/>
            <person name="Kuo A."/>
            <person name="Tritt A."/>
            <person name="Lipzen A."/>
            <person name="He G."/>
            <person name="Yan M."/>
            <person name="Ng V."/>
            <person name="Cullen D."/>
            <person name="Martin F."/>
            <person name="Rosso M.-N."/>
            <person name="Henrissat B."/>
            <person name="Hibbett D."/>
            <person name="Martinez A.T."/>
            <person name="Grigoriev I.V."/>
        </authorList>
    </citation>
    <scope>NUCLEOTIDE SEQUENCE</scope>
    <source>
        <strain evidence="9">CBS 247.69</strain>
    </source>
</reference>
<evidence type="ECO:0000313" key="10">
    <source>
        <dbReference type="Proteomes" id="UP000807353"/>
    </source>
</evidence>
<sequence length="750" mass="85134">MVDTLSFISSDSEKYDEVPSMLSEIQMDDNGHPKLVRSNSMLGTKKSPTSSKWGHGWGIGLHRNNTKSSQSSGSTQRTQETQRSKSTIHTHLTSQSASSKVSLSRRPHIRTNLPTNVPSGSAIKRPTNEADYTSGEDTTEKLVELRRHMAMFNLDYYIVPGEDAHGSKYVAESDKRREFISGFTGTVGEAVVTMSKAYLITDHQYWLQAREQLDLNWTLVKAGAIGQPKDWVEWLVNTKEENIGIDARMISFEKGALIDTKIDPLHSKLIYPPRNLVDLVWKDKPAKSKAPIYIQPYKFTDMKAKEKLAKVREWIRQHPASVPNLSKAPSKISDTQVGTLITSLPSIAYLLNLRGSDIPHNPLFHAYLFVGLDRAVIFIDASKVTDESLDYLKSIGVERQGYTDVWRFLEERRWGEGKLLITPQTSHAISLVLTHRLYTLVPAFVETILSLKSWREITGLREAHLRDGASFVQFLAWLETKLLKGHNITEYEAAERLTIFRQHNKHFIGLSHRSISATGPNAALPHYIPKKLTSHVIQWDTPYLNDSSGLYSDGTCNTTRTVHFSHPSNEQCEAFTRVLQYHIAIDSAVFLEGMSGHRLDDLTRKDLWKDSTDYMHGSPHGFRPFLTVHEGPQSFNPLVPGHVVTNGPGFYNEGKWGIRIESALIVRQVETKGDFNDDILLGFERLTCVPIQTRMLKESMLTKEEKQWLKEHNQRCLEKLAPLLKDDLRAIAWLKREAEWGKPTQGQQDY</sequence>
<dbReference type="EMBL" id="MU150627">
    <property type="protein sequence ID" value="KAF9455530.1"/>
    <property type="molecule type" value="Genomic_DNA"/>
</dbReference>
<feature type="compositionally biased region" description="Polar residues" evidence="6">
    <location>
        <begin position="37"/>
        <end position="52"/>
    </location>
</feature>
<dbReference type="Proteomes" id="UP000807353">
    <property type="component" value="Unassembled WGS sequence"/>
</dbReference>
<dbReference type="InterPro" id="IPR029149">
    <property type="entry name" value="Creatin/AminoP/Spt16_N"/>
</dbReference>
<organism evidence="9 10">
    <name type="scientific">Collybia nuda</name>
    <dbReference type="NCBI Taxonomy" id="64659"/>
    <lineage>
        <taxon>Eukaryota</taxon>
        <taxon>Fungi</taxon>
        <taxon>Dikarya</taxon>
        <taxon>Basidiomycota</taxon>
        <taxon>Agaricomycotina</taxon>
        <taxon>Agaricomycetes</taxon>
        <taxon>Agaricomycetidae</taxon>
        <taxon>Agaricales</taxon>
        <taxon>Tricholomatineae</taxon>
        <taxon>Clitocybaceae</taxon>
        <taxon>Collybia</taxon>
    </lineage>
</organism>
<dbReference type="FunFam" id="3.40.350.10:FF:000003">
    <property type="entry name" value="Xaa-pro aminopeptidase P"/>
    <property type="match status" value="1"/>
</dbReference>
<comment type="cofactor">
    <cofactor evidence="1">
        <name>Mn(2+)</name>
        <dbReference type="ChEBI" id="CHEBI:29035"/>
    </cofactor>
</comment>
<dbReference type="PANTHER" id="PTHR43763">
    <property type="entry name" value="XAA-PRO AMINOPEPTIDASE 1"/>
    <property type="match status" value="1"/>
</dbReference>
<dbReference type="SUPFAM" id="SSF53092">
    <property type="entry name" value="Creatinase/prolidase N-terminal domain"/>
    <property type="match status" value="1"/>
</dbReference>
<gene>
    <name evidence="9" type="ORF">BDZ94DRAFT_662916</name>
</gene>
<evidence type="ECO:0000256" key="2">
    <source>
        <dbReference type="ARBA" id="ARBA00008766"/>
    </source>
</evidence>
<name>A0A9P6CAY9_9AGAR</name>
<feature type="compositionally biased region" description="Polar residues" evidence="6">
    <location>
        <begin position="89"/>
        <end position="102"/>
    </location>
</feature>
<proteinExistence type="inferred from homology"/>
<evidence type="ECO:0000256" key="5">
    <source>
        <dbReference type="ARBA" id="ARBA00023211"/>
    </source>
</evidence>
<keyword evidence="5" id="KW-0464">Manganese</keyword>
<keyword evidence="10" id="KW-1185">Reference proteome</keyword>
<dbReference type="Pfam" id="PF00557">
    <property type="entry name" value="Peptidase_M24"/>
    <property type="match status" value="1"/>
</dbReference>
<feature type="domain" description="Peptidase M24 C-terminal" evidence="8">
    <location>
        <begin position="681"/>
        <end position="738"/>
    </location>
</feature>
<dbReference type="InterPro" id="IPR050422">
    <property type="entry name" value="X-Pro_aminopeptidase_P"/>
</dbReference>
<dbReference type="InterPro" id="IPR036005">
    <property type="entry name" value="Creatinase/aminopeptidase-like"/>
</dbReference>
<dbReference type="InterPro" id="IPR032416">
    <property type="entry name" value="Peptidase_M24_C"/>
</dbReference>
<keyword evidence="4" id="KW-0378">Hydrolase</keyword>
<dbReference type="AlphaFoldDB" id="A0A9P6CAY9"/>
<dbReference type="InterPro" id="IPR000994">
    <property type="entry name" value="Pept_M24"/>
</dbReference>
<evidence type="ECO:0000256" key="4">
    <source>
        <dbReference type="ARBA" id="ARBA00022801"/>
    </source>
</evidence>
<evidence type="ECO:0000313" key="9">
    <source>
        <dbReference type="EMBL" id="KAF9455530.1"/>
    </source>
</evidence>
<keyword evidence="3" id="KW-0479">Metal-binding</keyword>
<dbReference type="GO" id="GO:0005737">
    <property type="term" value="C:cytoplasm"/>
    <property type="evidence" value="ECO:0007669"/>
    <property type="project" value="UniProtKB-ARBA"/>
</dbReference>
<dbReference type="Pfam" id="PF16188">
    <property type="entry name" value="Peptidase_M24_C"/>
    <property type="match status" value="1"/>
</dbReference>
<dbReference type="FunFam" id="3.90.230.10:FF:000007">
    <property type="entry name" value="Xaa-Pro aminopeptidase P"/>
    <property type="match status" value="1"/>
</dbReference>
<evidence type="ECO:0000256" key="3">
    <source>
        <dbReference type="ARBA" id="ARBA00022723"/>
    </source>
</evidence>
<dbReference type="GO" id="GO:0046872">
    <property type="term" value="F:metal ion binding"/>
    <property type="evidence" value="ECO:0007669"/>
    <property type="project" value="UniProtKB-KW"/>
</dbReference>
<dbReference type="Pfam" id="PF16189">
    <property type="entry name" value="Creatinase_N_2"/>
    <property type="match status" value="1"/>
</dbReference>
<dbReference type="Gene3D" id="3.90.230.10">
    <property type="entry name" value="Creatinase/methionine aminopeptidase superfamily"/>
    <property type="match status" value="1"/>
</dbReference>
<comment type="similarity">
    <text evidence="2">Belongs to the peptidase M24B family.</text>
</comment>
<feature type="region of interest" description="Disordered" evidence="6">
    <location>
        <begin position="26"/>
        <end position="137"/>
    </location>
</feature>
<protein>
    <submittedName>
        <fullName evidence="9">Peptidase M24, structural domain-containing protein</fullName>
    </submittedName>
</protein>
<feature type="domain" description="Peptidase M24" evidence="7">
    <location>
        <begin position="460"/>
        <end position="667"/>
    </location>
</feature>
<evidence type="ECO:0000259" key="7">
    <source>
        <dbReference type="Pfam" id="PF00557"/>
    </source>
</evidence>
<dbReference type="SUPFAM" id="SSF55920">
    <property type="entry name" value="Creatinase/aminopeptidase"/>
    <property type="match status" value="1"/>
</dbReference>
<evidence type="ECO:0000256" key="6">
    <source>
        <dbReference type="SAM" id="MobiDB-lite"/>
    </source>
</evidence>
<feature type="compositionally biased region" description="Low complexity" evidence="6">
    <location>
        <begin position="66"/>
        <end position="87"/>
    </location>
</feature>
<evidence type="ECO:0000259" key="8">
    <source>
        <dbReference type="Pfam" id="PF16188"/>
    </source>
</evidence>
<dbReference type="PANTHER" id="PTHR43763:SF17">
    <property type="entry name" value="AMINOPEPTIDASE P, CYTOPLASMIC-RELATED"/>
    <property type="match status" value="1"/>
</dbReference>